<dbReference type="EMBL" id="CP065738">
    <property type="protein sequence ID" value="QPT54362.1"/>
    <property type="molecule type" value="Genomic_DNA"/>
</dbReference>
<dbReference type="NCBIfam" id="TIGR03814">
    <property type="entry name" value="Gln_ase"/>
    <property type="match status" value="1"/>
</dbReference>
<dbReference type="Gene3D" id="3.40.710.10">
    <property type="entry name" value="DD-peptidase/beta-lactamase superfamily"/>
    <property type="match status" value="1"/>
</dbReference>
<dbReference type="KEGG" id="rkr:I6G21_04095"/>
<comment type="similarity">
    <text evidence="1 7">Belongs to the glutaminase family.</text>
</comment>
<feature type="binding site" evidence="7">
    <location>
        <position position="160"/>
    </location>
    <ligand>
        <name>substrate</name>
    </ligand>
</feature>
<dbReference type="NCBIfam" id="NF002134">
    <property type="entry name" value="PRK00971.1-4"/>
    <property type="match status" value="1"/>
</dbReference>
<dbReference type="RefSeq" id="WP_081101456.1">
    <property type="nucleotide sequence ID" value="NZ_CP065738.1"/>
</dbReference>
<reference evidence="9 10" key="1">
    <citation type="submission" date="2020-12" db="EMBL/GenBank/DDBJ databases">
        <title>FDA dAtabase for Regulatory Grade micrObial Sequences (FDA-ARGOS): Supporting development and validation of Infectious Disease Dx tests.</title>
        <authorList>
            <person name="Sproer C."/>
            <person name="Gronow S."/>
            <person name="Severitt S."/>
            <person name="Schroder I."/>
            <person name="Tallon L."/>
            <person name="Sadzewicz L."/>
            <person name="Zhao X."/>
            <person name="Boylan J."/>
            <person name="Ott S."/>
            <person name="Bowen H."/>
            <person name="Vavikolanu K."/>
            <person name="Mehta A."/>
            <person name="Aluvathingal J."/>
            <person name="Nadendla S."/>
            <person name="Lowell S."/>
            <person name="Myers T."/>
            <person name="Yan Y."/>
            <person name="Sichtig H."/>
        </authorList>
    </citation>
    <scope>NUCLEOTIDE SEQUENCE [LARGE SCALE GENOMIC DNA]</scope>
    <source>
        <strain evidence="9 10">FDAARGOS_864</strain>
    </source>
</reference>
<evidence type="ECO:0000256" key="7">
    <source>
        <dbReference type="HAMAP-Rule" id="MF_00313"/>
    </source>
</evidence>
<dbReference type="InterPro" id="IPR012338">
    <property type="entry name" value="Beta-lactam/transpept-like"/>
</dbReference>
<dbReference type="PANTHER" id="PTHR12544:SF29">
    <property type="entry name" value="GLUTAMINASE"/>
    <property type="match status" value="1"/>
</dbReference>
<accession>A0A7T3CHQ3</accession>
<dbReference type="GO" id="GO:0006537">
    <property type="term" value="P:glutamate biosynthetic process"/>
    <property type="evidence" value="ECO:0007669"/>
    <property type="project" value="TreeGrafter"/>
</dbReference>
<dbReference type="EC" id="3.5.1.2" evidence="3 7"/>
<dbReference type="HAMAP" id="MF_00313">
    <property type="entry name" value="Glutaminase"/>
    <property type="match status" value="1"/>
</dbReference>
<dbReference type="Pfam" id="PF01740">
    <property type="entry name" value="STAS"/>
    <property type="match status" value="1"/>
</dbReference>
<dbReference type="InterPro" id="IPR036513">
    <property type="entry name" value="STAS_dom_sf"/>
</dbReference>
<dbReference type="Pfam" id="PF04960">
    <property type="entry name" value="Glutaminase"/>
    <property type="match status" value="1"/>
</dbReference>
<dbReference type="InterPro" id="IPR015868">
    <property type="entry name" value="Glutaminase"/>
</dbReference>
<evidence type="ECO:0000313" key="9">
    <source>
        <dbReference type="EMBL" id="QPT54362.1"/>
    </source>
</evidence>
<feature type="binding site" evidence="7">
    <location>
        <position position="243"/>
    </location>
    <ligand>
        <name>substrate</name>
    </ligand>
</feature>
<dbReference type="InterPro" id="IPR002645">
    <property type="entry name" value="STAS_dom"/>
</dbReference>
<dbReference type="SUPFAM" id="SSF56601">
    <property type="entry name" value="beta-lactamase/transpeptidase-like"/>
    <property type="match status" value="1"/>
</dbReference>
<feature type="binding site" evidence="7">
    <location>
        <position position="114"/>
    </location>
    <ligand>
        <name>substrate</name>
    </ligand>
</feature>
<protein>
    <recommendedName>
        <fullName evidence="6 7">Glutaminase</fullName>
        <ecNumber evidence="3 7">3.5.1.2</ecNumber>
    </recommendedName>
</protein>
<dbReference type="AlphaFoldDB" id="A0A7T3CHQ3"/>
<feature type="binding site" evidence="7">
    <location>
        <position position="64"/>
    </location>
    <ligand>
        <name>substrate</name>
    </ligand>
</feature>
<feature type="binding site" evidence="7">
    <location>
        <position position="191"/>
    </location>
    <ligand>
        <name>substrate</name>
    </ligand>
</feature>
<dbReference type="SUPFAM" id="SSF52091">
    <property type="entry name" value="SpoIIaa-like"/>
    <property type="match status" value="1"/>
</dbReference>
<dbReference type="FunFam" id="3.40.710.10:FF:000005">
    <property type="entry name" value="Glutaminase"/>
    <property type="match status" value="1"/>
</dbReference>
<evidence type="ECO:0000256" key="6">
    <source>
        <dbReference type="ARBA" id="ARBA00070405"/>
    </source>
</evidence>
<evidence type="ECO:0000313" key="10">
    <source>
        <dbReference type="Proteomes" id="UP000594975"/>
    </source>
</evidence>
<sequence>MRTPVPEYLSELLDAVREKDGGAVADYIPELAKADPGLFGVALTTVDGRTYSAGDDEHEFSIQSISKPFAYAAALTDRGVEEIMSKVSVEPSGEAFNELSLERGTNRPKNPMINAGAIAVHSLLMNPEASLEERAAHTVEFFSRLAGRELQMDEEVFRSELETTDRNMALAHMLRNYGMFEEHAHNVVAGYVAQCAIRVTVRDLAIMGATLANGGVQPSTGERVCSPEVARQVLAVMVSAGMYDASGTWFADVGIPAKSGVAGGVLGVLPGQLGIGVLSPRLDAQGNSVRGVQVFRKLSDDMGLHLINVHAYGHDAVRSVRQVGRDLIIKLQGNIGFTGAESVLSQLEYVQPPEHGAVIFDLTRVTSLNDVGRRMLLEGMLRLKQDGARVGLIDTDGVLPDPDLGDGTYPERRGRIRAALRTAQTLRQPETTYPHSTR</sequence>
<keyword evidence="4 7" id="KW-0378">Hydrolase</keyword>
<comment type="catalytic activity">
    <reaction evidence="5 7">
        <text>L-glutamine + H2O = L-glutamate + NH4(+)</text>
        <dbReference type="Rhea" id="RHEA:15889"/>
        <dbReference type="ChEBI" id="CHEBI:15377"/>
        <dbReference type="ChEBI" id="CHEBI:28938"/>
        <dbReference type="ChEBI" id="CHEBI:29985"/>
        <dbReference type="ChEBI" id="CHEBI:58359"/>
        <dbReference type="EC" id="3.5.1.2"/>
    </reaction>
</comment>
<dbReference type="Gene3D" id="3.30.750.24">
    <property type="entry name" value="STAS domain"/>
    <property type="match status" value="1"/>
</dbReference>
<evidence type="ECO:0000256" key="2">
    <source>
        <dbReference type="ARBA" id="ARBA00011881"/>
    </source>
</evidence>
<feature type="binding site" evidence="7">
    <location>
        <position position="261"/>
    </location>
    <ligand>
        <name>substrate</name>
    </ligand>
</feature>
<name>A0A7T3CHQ3_9MICC</name>
<feature type="domain" description="STAS" evidence="8">
    <location>
        <begin position="316"/>
        <end position="393"/>
    </location>
</feature>
<proteinExistence type="inferred from homology"/>
<dbReference type="GO" id="GO:0006543">
    <property type="term" value="P:L-glutamine catabolic process"/>
    <property type="evidence" value="ECO:0007669"/>
    <property type="project" value="TreeGrafter"/>
</dbReference>
<comment type="subunit">
    <text evidence="2 7">Homotetramer.</text>
</comment>
<evidence type="ECO:0000256" key="4">
    <source>
        <dbReference type="ARBA" id="ARBA00022801"/>
    </source>
</evidence>
<evidence type="ECO:0000259" key="8">
    <source>
        <dbReference type="PROSITE" id="PS50801"/>
    </source>
</evidence>
<evidence type="ECO:0000256" key="1">
    <source>
        <dbReference type="ARBA" id="ARBA00011076"/>
    </source>
</evidence>
<evidence type="ECO:0000256" key="3">
    <source>
        <dbReference type="ARBA" id="ARBA00012918"/>
    </source>
</evidence>
<dbReference type="GeneID" id="61262547"/>
<dbReference type="GO" id="GO:0004359">
    <property type="term" value="F:glutaminase activity"/>
    <property type="evidence" value="ECO:0007669"/>
    <property type="project" value="UniProtKB-UniRule"/>
</dbReference>
<dbReference type="PROSITE" id="PS50801">
    <property type="entry name" value="STAS"/>
    <property type="match status" value="1"/>
</dbReference>
<keyword evidence="7" id="KW-0007">Acetylation</keyword>
<organism evidence="9 10">
    <name type="scientific">Rothia kristinae</name>
    <dbReference type="NCBI Taxonomy" id="37923"/>
    <lineage>
        <taxon>Bacteria</taxon>
        <taxon>Bacillati</taxon>
        <taxon>Actinomycetota</taxon>
        <taxon>Actinomycetes</taxon>
        <taxon>Micrococcales</taxon>
        <taxon>Micrococcaceae</taxon>
        <taxon>Rothia</taxon>
    </lineage>
</organism>
<evidence type="ECO:0000256" key="5">
    <source>
        <dbReference type="ARBA" id="ARBA00049534"/>
    </source>
</evidence>
<dbReference type="PANTHER" id="PTHR12544">
    <property type="entry name" value="GLUTAMINASE"/>
    <property type="match status" value="1"/>
</dbReference>
<dbReference type="Proteomes" id="UP000594975">
    <property type="component" value="Chromosome"/>
</dbReference>
<gene>
    <name evidence="7" type="primary">glsA</name>
    <name evidence="9" type="ORF">I6G21_04095</name>
</gene>
<feature type="binding site" evidence="7">
    <location>
        <position position="167"/>
    </location>
    <ligand>
        <name>substrate</name>
    </ligand>
</feature>